<accession>A0A2I0R2E3</accession>
<gene>
    <name evidence="1" type="ORF">CW751_08245</name>
</gene>
<organism evidence="1 2">
    <name type="scientific">Brumimicrobium salinarum</name>
    <dbReference type="NCBI Taxonomy" id="2058658"/>
    <lineage>
        <taxon>Bacteria</taxon>
        <taxon>Pseudomonadati</taxon>
        <taxon>Bacteroidota</taxon>
        <taxon>Flavobacteriia</taxon>
        <taxon>Flavobacteriales</taxon>
        <taxon>Crocinitomicaceae</taxon>
        <taxon>Brumimicrobium</taxon>
    </lineage>
</organism>
<keyword evidence="2" id="KW-1185">Reference proteome</keyword>
<name>A0A2I0R2E3_9FLAO</name>
<dbReference type="Proteomes" id="UP000236654">
    <property type="component" value="Unassembled WGS sequence"/>
</dbReference>
<evidence type="ECO:0000313" key="1">
    <source>
        <dbReference type="EMBL" id="PKR80751.1"/>
    </source>
</evidence>
<dbReference type="EMBL" id="PJNI01000008">
    <property type="protein sequence ID" value="PKR80751.1"/>
    <property type="molecule type" value="Genomic_DNA"/>
</dbReference>
<proteinExistence type="predicted"/>
<evidence type="ECO:0008006" key="3">
    <source>
        <dbReference type="Google" id="ProtNLM"/>
    </source>
</evidence>
<evidence type="ECO:0000313" key="2">
    <source>
        <dbReference type="Proteomes" id="UP000236654"/>
    </source>
</evidence>
<reference evidence="1 2" key="1">
    <citation type="submission" date="2017-12" db="EMBL/GenBank/DDBJ databases">
        <title>The draft genome sequence of Brumimicrobium saltpan LHR20.</title>
        <authorList>
            <person name="Do Z.-J."/>
            <person name="Luo H.-R."/>
        </authorList>
    </citation>
    <scope>NUCLEOTIDE SEQUENCE [LARGE SCALE GENOMIC DNA]</scope>
    <source>
        <strain evidence="1 2">LHR20</strain>
    </source>
</reference>
<protein>
    <recommendedName>
        <fullName evidence="3">Outer membrane protein beta-barrel domain-containing protein</fullName>
    </recommendedName>
</protein>
<comment type="caution">
    <text evidence="1">The sequence shown here is derived from an EMBL/GenBank/DDBJ whole genome shotgun (WGS) entry which is preliminary data.</text>
</comment>
<dbReference type="AlphaFoldDB" id="A0A2I0R2E3"/>
<sequence length="115" mass="13001">MVNVAHAQIKHYDFNILAYGNIGFGVLENDKDVNYNMNSNSSDLQLNYRITHRFGLATGVGVNQLSGNSFDTIGYFHHERILLKIPLLAVLEYNISDNFRVAPSFGFYAQTILKD</sequence>